<dbReference type="PROSITE" id="PS50043">
    <property type="entry name" value="HTH_LUXR_2"/>
    <property type="match status" value="1"/>
</dbReference>
<protein>
    <submittedName>
        <fullName evidence="4">AAA family ATPase</fullName>
    </submittedName>
</protein>
<dbReference type="Pfam" id="PF13191">
    <property type="entry name" value="AAA_16"/>
    <property type="match status" value="1"/>
</dbReference>
<name>A0ABT4CIX1_9ACTN</name>
<organism evidence="4 5">
    <name type="scientific">Nocardioides pini</name>
    <dbReference type="NCBI Taxonomy" id="2975053"/>
    <lineage>
        <taxon>Bacteria</taxon>
        <taxon>Bacillati</taxon>
        <taxon>Actinomycetota</taxon>
        <taxon>Actinomycetes</taxon>
        <taxon>Propionibacteriales</taxon>
        <taxon>Nocardioidaceae</taxon>
        <taxon>Nocardioides</taxon>
    </lineage>
</organism>
<dbReference type="PRINTS" id="PR00038">
    <property type="entry name" value="HTHLUXR"/>
</dbReference>
<keyword evidence="5" id="KW-1185">Reference proteome</keyword>
<dbReference type="RefSeq" id="WP_268112864.1">
    <property type="nucleotide sequence ID" value="NZ_JAPPUX010000004.1"/>
</dbReference>
<dbReference type="InterPro" id="IPR016032">
    <property type="entry name" value="Sig_transdc_resp-reg_C-effctor"/>
</dbReference>
<proteinExistence type="predicted"/>
<dbReference type="Pfam" id="PF00196">
    <property type="entry name" value="GerE"/>
    <property type="match status" value="1"/>
</dbReference>
<dbReference type="SUPFAM" id="SSF52540">
    <property type="entry name" value="P-loop containing nucleoside triphosphate hydrolases"/>
    <property type="match status" value="1"/>
</dbReference>
<dbReference type="PROSITE" id="PS00622">
    <property type="entry name" value="HTH_LUXR_1"/>
    <property type="match status" value="1"/>
</dbReference>
<dbReference type="InterPro" id="IPR041664">
    <property type="entry name" value="AAA_16"/>
</dbReference>
<dbReference type="InterPro" id="IPR036388">
    <property type="entry name" value="WH-like_DNA-bd_sf"/>
</dbReference>
<dbReference type="InterPro" id="IPR000792">
    <property type="entry name" value="Tscrpt_reg_LuxR_C"/>
</dbReference>
<dbReference type="InterPro" id="IPR011990">
    <property type="entry name" value="TPR-like_helical_dom_sf"/>
</dbReference>
<keyword evidence="1" id="KW-0547">Nucleotide-binding</keyword>
<accession>A0ABT4CIX1</accession>
<dbReference type="Proteomes" id="UP001074726">
    <property type="component" value="Unassembled WGS sequence"/>
</dbReference>
<dbReference type="EMBL" id="JAPPUX010000004">
    <property type="protein sequence ID" value="MCY4727934.1"/>
    <property type="molecule type" value="Genomic_DNA"/>
</dbReference>
<evidence type="ECO:0000256" key="1">
    <source>
        <dbReference type="ARBA" id="ARBA00022741"/>
    </source>
</evidence>
<sequence length="914" mass="98523">MGLVARDAELAMIAEVLDREPTSVRALVLEGEPGVGKTSLWEQGLAGGRDRGMRVLVSRASASETGLPFAGLIDLLDEVAVDELASVPPPQLHALEVALYRAEPGEQPPTEQVVSLALLSALRSLSRERHLLVAVDDLQWLDPSSQAALAYAARRLQDRVTVLLARRPGPRSALEGAFGDERVDRLVVRSTTLGGTRQILASRLGLRLPHHLLRRVYDTTLGNPLFALEVGRMLVSTDLATVGDELPVPDAVEDLLGLRVADLDPTARRLLLALALDADLRAPQLRELAGQEALDHATATGVVDLDGERVRPAHPLLAEAARRAASPDDVRRLHADIADVVTDAQRRVLHLALAATEPDRGLAARLDGAVARATARGAIRLAADLAGHALRLTPPGDADAGRVMLLAKLLQMAGEKQRLTDLLTPRAASLPDRADRVRAHVLLTGGVVHGNDDILALLQRALDEAGDDHALRLRVLCHLAENEAVIEVRNVAVADARAAEAVVASASGSAGGQRLALYTRVWTSALRGRPLDDLLERYDAIACDSTYLARTPGRVVGQQHVWRGEPGPARERFEAYRSLAADRGEPNPYALARLHLCELELRLGRWDDAEALLDEWATSIDSSLLHWPMYERCRSLLAAGRGDATGAREWGERAVAQAEETGIRWDWLEATRALGVAELLDHHPEEAVGHLRAVWAHTREQGVLDPGAFPAAPDLVEALVDTGAPDDLDDACAVVDALREAADLQDHAWARLSAGRGASTVSLAGAWSDHEAQALAGVASAYDERGLAAEAARTWLALGRAQRRARKWGGARDSLERAVRLFEEQGAPGWASTARADLERVGARRPGTPGRLTTTERRVADLAVQGLANKEIARTLVVTVSTVEFHLRNAYTKLGIRSRMELAPRLEELDGSTP</sequence>
<dbReference type="Gene3D" id="1.25.40.10">
    <property type="entry name" value="Tetratricopeptide repeat domain"/>
    <property type="match status" value="1"/>
</dbReference>
<dbReference type="PANTHER" id="PTHR16305:SF35">
    <property type="entry name" value="TRANSCRIPTIONAL ACTIVATOR DOMAIN"/>
    <property type="match status" value="1"/>
</dbReference>
<dbReference type="PANTHER" id="PTHR16305">
    <property type="entry name" value="TESTICULAR SOLUBLE ADENYLYL CYCLASE"/>
    <property type="match status" value="1"/>
</dbReference>
<dbReference type="SUPFAM" id="SSF46894">
    <property type="entry name" value="C-terminal effector domain of the bipartite response regulators"/>
    <property type="match status" value="1"/>
</dbReference>
<evidence type="ECO:0000313" key="5">
    <source>
        <dbReference type="Proteomes" id="UP001074726"/>
    </source>
</evidence>
<dbReference type="SMART" id="SM00421">
    <property type="entry name" value="HTH_LUXR"/>
    <property type="match status" value="1"/>
</dbReference>
<feature type="domain" description="HTH luxR-type" evidence="3">
    <location>
        <begin position="845"/>
        <end position="910"/>
    </location>
</feature>
<dbReference type="CDD" id="cd06170">
    <property type="entry name" value="LuxR_C_like"/>
    <property type="match status" value="1"/>
</dbReference>
<comment type="caution">
    <text evidence="4">The sequence shown here is derived from an EMBL/GenBank/DDBJ whole genome shotgun (WGS) entry which is preliminary data.</text>
</comment>
<dbReference type="Gene3D" id="1.10.10.10">
    <property type="entry name" value="Winged helix-like DNA-binding domain superfamily/Winged helix DNA-binding domain"/>
    <property type="match status" value="1"/>
</dbReference>
<evidence type="ECO:0000313" key="4">
    <source>
        <dbReference type="EMBL" id="MCY4727934.1"/>
    </source>
</evidence>
<evidence type="ECO:0000256" key="2">
    <source>
        <dbReference type="ARBA" id="ARBA00022840"/>
    </source>
</evidence>
<reference evidence="4" key="1">
    <citation type="submission" date="2022-08" db="EMBL/GenBank/DDBJ databases">
        <title>Genome sequencing of Nocardioides sp. STR2.</title>
        <authorList>
            <person name="So Y."/>
        </authorList>
    </citation>
    <scope>NUCLEOTIDE SEQUENCE</scope>
    <source>
        <strain evidence="4">STR2</strain>
    </source>
</reference>
<dbReference type="InterPro" id="IPR027417">
    <property type="entry name" value="P-loop_NTPase"/>
</dbReference>
<evidence type="ECO:0000259" key="3">
    <source>
        <dbReference type="PROSITE" id="PS50043"/>
    </source>
</evidence>
<gene>
    <name evidence="4" type="ORF">NYO98_16750</name>
</gene>
<keyword evidence="2" id="KW-0067">ATP-binding</keyword>